<keyword evidence="8" id="KW-1185">Reference proteome</keyword>
<dbReference type="SUPFAM" id="SSF140996">
    <property type="entry name" value="Hermes dimerisation domain"/>
    <property type="match status" value="1"/>
</dbReference>
<evidence type="ECO:0000259" key="7">
    <source>
        <dbReference type="Pfam" id="PF05699"/>
    </source>
</evidence>
<gene>
    <name evidence="9" type="primary">LOC116954144</name>
</gene>
<dbReference type="KEGG" id="pmrn:116954144"/>
<dbReference type="GO" id="GO:0008270">
    <property type="term" value="F:zinc ion binding"/>
    <property type="evidence" value="ECO:0007669"/>
    <property type="project" value="UniProtKB-KW"/>
</dbReference>
<proteinExistence type="predicted"/>
<reference evidence="9" key="1">
    <citation type="submission" date="2025-08" db="UniProtKB">
        <authorList>
            <consortium name="RefSeq"/>
        </authorList>
    </citation>
    <scope>IDENTIFICATION</scope>
    <source>
        <tissue evidence="9">Sperm</tissue>
    </source>
</reference>
<dbReference type="RefSeq" id="XP_032830498.1">
    <property type="nucleotide sequence ID" value="XM_032974607.1"/>
</dbReference>
<dbReference type="PANTHER" id="PTHR46481:SF10">
    <property type="entry name" value="ZINC FINGER BED DOMAIN-CONTAINING PROTEIN 39"/>
    <property type="match status" value="1"/>
</dbReference>
<evidence type="ECO:0000313" key="8">
    <source>
        <dbReference type="Proteomes" id="UP001318040"/>
    </source>
</evidence>
<comment type="subcellular location">
    <subcellularLocation>
        <location evidence="1">Nucleus</location>
    </subcellularLocation>
</comment>
<dbReference type="GeneID" id="116954144"/>
<evidence type="ECO:0000313" key="9">
    <source>
        <dbReference type="RefSeq" id="XP_032830498.1"/>
    </source>
</evidence>
<dbReference type="SUPFAM" id="SSF53098">
    <property type="entry name" value="Ribonuclease H-like"/>
    <property type="match status" value="1"/>
</dbReference>
<keyword evidence="5" id="KW-0539">Nucleus</keyword>
<feature type="region of interest" description="Disordered" evidence="6">
    <location>
        <begin position="57"/>
        <end position="91"/>
    </location>
</feature>
<evidence type="ECO:0000256" key="3">
    <source>
        <dbReference type="ARBA" id="ARBA00022771"/>
    </source>
</evidence>
<dbReference type="InterPro" id="IPR052035">
    <property type="entry name" value="ZnF_BED_domain_contain"/>
</dbReference>
<feature type="region of interest" description="Disordered" evidence="6">
    <location>
        <begin position="505"/>
        <end position="530"/>
    </location>
</feature>
<evidence type="ECO:0000256" key="6">
    <source>
        <dbReference type="SAM" id="MobiDB-lite"/>
    </source>
</evidence>
<evidence type="ECO:0000256" key="4">
    <source>
        <dbReference type="ARBA" id="ARBA00022833"/>
    </source>
</evidence>
<name>A0AAJ7XEP3_PETMA</name>
<feature type="domain" description="HAT C-terminal dimerisation" evidence="7">
    <location>
        <begin position="576"/>
        <end position="645"/>
    </location>
</feature>
<organism evidence="8 9">
    <name type="scientific">Petromyzon marinus</name>
    <name type="common">Sea lamprey</name>
    <dbReference type="NCBI Taxonomy" id="7757"/>
    <lineage>
        <taxon>Eukaryota</taxon>
        <taxon>Metazoa</taxon>
        <taxon>Chordata</taxon>
        <taxon>Craniata</taxon>
        <taxon>Vertebrata</taxon>
        <taxon>Cyclostomata</taxon>
        <taxon>Hyperoartia</taxon>
        <taxon>Petromyzontiformes</taxon>
        <taxon>Petromyzontidae</taxon>
        <taxon>Petromyzon</taxon>
    </lineage>
</organism>
<accession>A0AAJ7XEP3</accession>
<dbReference type="PANTHER" id="PTHR46481">
    <property type="entry name" value="ZINC FINGER BED DOMAIN-CONTAINING PROTEIN 4"/>
    <property type="match status" value="1"/>
</dbReference>
<dbReference type="InterPro" id="IPR008906">
    <property type="entry name" value="HATC_C_dom"/>
</dbReference>
<dbReference type="AlphaFoldDB" id="A0AAJ7XEP3"/>
<dbReference type="Proteomes" id="UP001318040">
    <property type="component" value="Chromosome 54"/>
</dbReference>
<keyword evidence="3" id="KW-0863">Zinc-finger</keyword>
<evidence type="ECO:0000256" key="1">
    <source>
        <dbReference type="ARBA" id="ARBA00004123"/>
    </source>
</evidence>
<dbReference type="GO" id="GO:0046983">
    <property type="term" value="F:protein dimerization activity"/>
    <property type="evidence" value="ECO:0007669"/>
    <property type="project" value="InterPro"/>
</dbReference>
<evidence type="ECO:0000256" key="5">
    <source>
        <dbReference type="ARBA" id="ARBA00023242"/>
    </source>
</evidence>
<feature type="region of interest" description="Disordered" evidence="6">
    <location>
        <begin position="254"/>
        <end position="282"/>
    </location>
</feature>
<keyword evidence="2" id="KW-0479">Metal-binding</keyword>
<evidence type="ECO:0000256" key="2">
    <source>
        <dbReference type="ARBA" id="ARBA00022723"/>
    </source>
</evidence>
<keyword evidence="4" id="KW-0862">Zinc</keyword>
<protein>
    <submittedName>
        <fullName evidence="9">Uncharacterized protein LOC116954144</fullName>
    </submittedName>
</protein>
<dbReference type="InterPro" id="IPR012337">
    <property type="entry name" value="RNaseH-like_sf"/>
</dbReference>
<sequence>MGRERTNPFRNFFIYNPANDTSTCTIGNCQRVMAGQHAANLERHVRYVHPEEIDLATRRDAQARNDAGPPPGYGEPSGKKPRLAAGGRHAAVDPGAVKKPKCIPVKITAEQIRDACTELVTANGRPFSLMDDTGFRKLVDPLLDGLRGSLAVDADSVRENVSAAAAAARDLVRAELRDALVCLRLDAASRFGRSVLAIGVQLVRDGALALRTLAAREVAGGEDLAAVVVGVLHDYAVDVANVYSVTTGGDATKTLVGRQGSAEGRYDDGEPAGDSGSEAEDAAAESLELTELRLQEMSGGAHSLMRGVRCAAHALQLAVGDALDDAPTARLVSDARRVCRQLATQPVAASLRERNLRAPAVDRPARWHSTYGMLEGLLDLEGFCEREAASVPDLVLSHGAWERLRDLLAALKPARAAAESFRSGQLTIGDFYGAWLKCHLDTASVGSEFSHPLACAMKRREKQLLGNDAVVAAVYMDPRYGVLLTDGESERAQRHLRRAWAAMGPRGGRASFDTPDERSPEDPGAGAAGTYGECDELERLLQAKESDSHRKPGGRPGADDGADDVAAALQALDGEPRLKKDANVLVHWEGWRYSKPELFRLSQVALAVPVAHASVERAVSALDFILSPNRCDLDSQTLDDILMVRLNEVFGR</sequence>
<dbReference type="Pfam" id="PF05699">
    <property type="entry name" value="Dimer_Tnp_hAT"/>
    <property type="match status" value="1"/>
</dbReference>
<dbReference type="GO" id="GO:0005634">
    <property type="term" value="C:nucleus"/>
    <property type="evidence" value="ECO:0007669"/>
    <property type="project" value="UniProtKB-SubCell"/>
</dbReference>